<comment type="caution">
    <text evidence="1">The sequence shown here is derived from an EMBL/GenBank/DDBJ whole genome shotgun (WGS) entry which is preliminary data.</text>
</comment>
<dbReference type="EMBL" id="MCGN01000010">
    <property type="protein sequence ID" value="ORY91995.1"/>
    <property type="molecule type" value="Genomic_DNA"/>
</dbReference>
<dbReference type="InParanoid" id="A0A1X2H2J0"/>
<dbReference type="Proteomes" id="UP000242180">
    <property type="component" value="Unassembled WGS sequence"/>
</dbReference>
<protein>
    <submittedName>
        <fullName evidence="1">Uncharacterized protein</fullName>
    </submittedName>
</protein>
<dbReference type="AlphaFoldDB" id="A0A1X2H2J0"/>
<name>A0A1X2H2J0_SYNRA</name>
<evidence type="ECO:0000313" key="1">
    <source>
        <dbReference type="EMBL" id="ORY91995.1"/>
    </source>
</evidence>
<organism evidence="1 2">
    <name type="scientific">Syncephalastrum racemosum</name>
    <name type="common">Filamentous fungus</name>
    <dbReference type="NCBI Taxonomy" id="13706"/>
    <lineage>
        <taxon>Eukaryota</taxon>
        <taxon>Fungi</taxon>
        <taxon>Fungi incertae sedis</taxon>
        <taxon>Mucoromycota</taxon>
        <taxon>Mucoromycotina</taxon>
        <taxon>Mucoromycetes</taxon>
        <taxon>Mucorales</taxon>
        <taxon>Syncephalastraceae</taxon>
        <taxon>Syncephalastrum</taxon>
    </lineage>
</organism>
<reference evidence="1 2" key="1">
    <citation type="submission" date="2016-07" db="EMBL/GenBank/DDBJ databases">
        <title>Pervasive Adenine N6-methylation of Active Genes in Fungi.</title>
        <authorList>
            <consortium name="DOE Joint Genome Institute"/>
            <person name="Mondo S.J."/>
            <person name="Dannebaum R.O."/>
            <person name="Kuo R.C."/>
            <person name="Labutti K."/>
            <person name="Haridas S."/>
            <person name="Kuo A."/>
            <person name="Salamov A."/>
            <person name="Ahrendt S.R."/>
            <person name="Lipzen A."/>
            <person name="Sullivan W."/>
            <person name="Andreopoulos W.B."/>
            <person name="Clum A."/>
            <person name="Lindquist E."/>
            <person name="Daum C."/>
            <person name="Ramamoorthy G.K."/>
            <person name="Gryganskyi A."/>
            <person name="Culley D."/>
            <person name="Magnuson J.K."/>
            <person name="James T.Y."/>
            <person name="O'Malley M.A."/>
            <person name="Stajich J.E."/>
            <person name="Spatafora J.W."/>
            <person name="Visel A."/>
            <person name="Grigoriev I.V."/>
        </authorList>
    </citation>
    <scope>NUCLEOTIDE SEQUENCE [LARGE SCALE GENOMIC DNA]</scope>
    <source>
        <strain evidence="1 2">NRRL 2496</strain>
    </source>
</reference>
<sequence>MSRTYVTPLRLFTATDLITGQPKVVLKVSIIGQGATFSFSWRRQNAGQSSSYMDLQKRRRRQTNDVAQLALLPDNIVRNALARWIAEQKVLVSG</sequence>
<gene>
    <name evidence="1" type="ORF">BCR43DRAFT_497615</name>
</gene>
<keyword evidence="2" id="KW-1185">Reference proteome</keyword>
<proteinExistence type="predicted"/>
<evidence type="ECO:0000313" key="2">
    <source>
        <dbReference type="Proteomes" id="UP000242180"/>
    </source>
</evidence>
<dbReference type="OrthoDB" id="2241020at2759"/>
<accession>A0A1X2H2J0</accession>